<dbReference type="InterPro" id="IPR027843">
    <property type="entry name" value="DUF4440"/>
</dbReference>
<feature type="chain" id="PRO_5045073072" evidence="1">
    <location>
        <begin position="20"/>
        <end position="137"/>
    </location>
</feature>
<feature type="signal peptide" evidence="1">
    <location>
        <begin position="1"/>
        <end position="19"/>
    </location>
</feature>
<keyword evidence="1" id="KW-0732">Signal</keyword>
<proteinExistence type="predicted"/>
<evidence type="ECO:0000256" key="1">
    <source>
        <dbReference type="SAM" id="SignalP"/>
    </source>
</evidence>
<organism evidence="3 4">
    <name type="scientific">Imperialibacter roseus</name>
    <dbReference type="NCBI Taxonomy" id="1324217"/>
    <lineage>
        <taxon>Bacteria</taxon>
        <taxon>Pseudomonadati</taxon>
        <taxon>Bacteroidota</taxon>
        <taxon>Cytophagia</taxon>
        <taxon>Cytophagales</taxon>
        <taxon>Flammeovirgaceae</taxon>
        <taxon>Imperialibacter</taxon>
    </lineage>
</organism>
<accession>A0ABZ0IWR5</accession>
<dbReference type="SUPFAM" id="SSF54427">
    <property type="entry name" value="NTF2-like"/>
    <property type="match status" value="1"/>
</dbReference>
<dbReference type="Gene3D" id="3.10.450.50">
    <property type="match status" value="1"/>
</dbReference>
<sequence length="137" mass="15330">MRTQLLTVCLAMFALTAFGQKELLDAEKYRFEVMAKKDTKTLETILADDLMYTHSHGGVDGKAKIIESVAAGTYKNVEILEQNPISWGNTGVISGKARFLIGDPKGDRTIILKYTDVYRKEKGTWKLAAWQSLLVTE</sequence>
<evidence type="ECO:0000313" key="3">
    <source>
        <dbReference type="EMBL" id="WOK08952.1"/>
    </source>
</evidence>
<dbReference type="InterPro" id="IPR032710">
    <property type="entry name" value="NTF2-like_dom_sf"/>
</dbReference>
<reference evidence="3 4" key="1">
    <citation type="journal article" date="2023" name="Microbiol. Resour. Announc.">
        <title>Complete Genome Sequence of Imperialibacter roseus strain P4T.</title>
        <authorList>
            <person name="Tizabi D.R."/>
            <person name="Bachvaroff T."/>
            <person name="Hill R.T."/>
        </authorList>
    </citation>
    <scope>NUCLEOTIDE SEQUENCE [LARGE SCALE GENOMIC DNA]</scope>
    <source>
        <strain evidence="3 4">P4T</strain>
    </source>
</reference>
<keyword evidence="4" id="KW-1185">Reference proteome</keyword>
<protein>
    <submittedName>
        <fullName evidence="3">Nuclear transport factor 2 family protein</fullName>
    </submittedName>
</protein>
<dbReference type="EMBL" id="CP136051">
    <property type="protein sequence ID" value="WOK08952.1"/>
    <property type="molecule type" value="Genomic_DNA"/>
</dbReference>
<dbReference type="Proteomes" id="UP001302349">
    <property type="component" value="Chromosome"/>
</dbReference>
<name>A0ABZ0IWR5_9BACT</name>
<gene>
    <name evidence="3" type="ORF">RT717_09930</name>
</gene>
<dbReference type="RefSeq" id="WP_317491581.1">
    <property type="nucleotide sequence ID" value="NZ_CP136051.1"/>
</dbReference>
<evidence type="ECO:0000259" key="2">
    <source>
        <dbReference type="Pfam" id="PF14534"/>
    </source>
</evidence>
<dbReference type="Pfam" id="PF14534">
    <property type="entry name" value="DUF4440"/>
    <property type="match status" value="1"/>
</dbReference>
<feature type="domain" description="DUF4440" evidence="2">
    <location>
        <begin position="25"/>
        <end position="127"/>
    </location>
</feature>
<evidence type="ECO:0000313" key="4">
    <source>
        <dbReference type="Proteomes" id="UP001302349"/>
    </source>
</evidence>